<dbReference type="Proteomes" id="UP001057561">
    <property type="component" value="Chromosome"/>
</dbReference>
<proteinExistence type="predicted"/>
<reference evidence="2" key="1">
    <citation type="submission" date="2022-06" db="EMBL/GenBank/DDBJ databases">
        <title>Nostosin G and Spiroidesin B from the Cyanobacterium Dolichospermum sp. NIES-1697.</title>
        <authorList>
            <person name="Phan C.-S."/>
            <person name="Mehjabin J.J."/>
            <person name="Anas A.R.J."/>
            <person name="Hayasaka M."/>
            <person name="Onoki R."/>
            <person name="Wang J."/>
            <person name="Umezawa T."/>
            <person name="Washio K."/>
            <person name="Morikawa M."/>
            <person name="Okino T."/>
        </authorList>
    </citation>
    <scope>NUCLEOTIDE SEQUENCE</scope>
    <source>
        <strain evidence="2">NIES-1697</strain>
    </source>
</reference>
<name>A0ABY5LVW2_9CYAN</name>
<protein>
    <submittedName>
        <fullName evidence="2">Uncharacterized protein</fullName>
    </submittedName>
</protein>
<dbReference type="RefSeq" id="WP_257120986.1">
    <property type="nucleotide sequence ID" value="NZ_CP099464.1"/>
</dbReference>
<evidence type="ECO:0000256" key="1">
    <source>
        <dbReference type="SAM" id="SignalP"/>
    </source>
</evidence>
<accession>A0ABY5LVW2</accession>
<sequence length="205" mass="19186">MLHIKIVRSFLTVILTCVIILNSFVSPAFANCDPGIELSNTKVIQSVGETGIAVGAAIGTATGLTVAATSGAGIASGLAAAGGIVGGGMAAGPAVFAGGPAYAGAKILNETLFKEEPGLSDKECNARSAARTATNIGAAAGVAGAGAVTVVAGASGAAIMSTLAGIGGVVGGGAIAGTAIVAAAPVVAAGAIGYGIYKLFGGGKE</sequence>
<evidence type="ECO:0000313" key="3">
    <source>
        <dbReference type="Proteomes" id="UP001057561"/>
    </source>
</evidence>
<feature type="chain" id="PRO_5046840258" evidence="1">
    <location>
        <begin position="31"/>
        <end position="205"/>
    </location>
</feature>
<dbReference type="EMBL" id="CP099464">
    <property type="protein sequence ID" value="UUO14897.1"/>
    <property type="molecule type" value="Genomic_DNA"/>
</dbReference>
<keyword evidence="1" id="KW-0732">Signal</keyword>
<evidence type="ECO:0000313" key="2">
    <source>
        <dbReference type="EMBL" id="UUO14897.1"/>
    </source>
</evidence>
<organism evidence="2 3">
    <name type="scientific">Dolichospermum heterosporum TAC447</name>
    <dbReference type="NCBI Taxonomy" id="747523"/>
    <lineage>
        <taxon>Bacteria</taxon>
        <taxon>Bacillati</taxon>
        <taxon>Cyanobacteriota</taxon>
        <taxon>Cyanophyceae</taxon>
        <taxon>Nostocales</taxon>
        <taxon>Aphanizomenonaceae</taxon>
        <taxon>Dolichospermum</taxon>
        <taxon>Dolichospermum heterosporum</taxon>
    </lineage>
</organism>
<keyword evidence="3" id="KW-1185">Reference proteome</keyword>
<feature type="signal peptide" evidence="1">
    <location>
        <begin position="1"/>
        <end position="30"/>
    </location>
</feature>
<gene>
    <name evidence="2" type="ORF">NG743_23270</name>
</gene>